<sequence length="85" mass="9803">MSYLDNTISKRKLSKSRPDEEFHQSIIAALREPIAQPIAQPDAISAFFITLGEGLRKLPYRQRTKLEIKFLSMILEEQDNLDNVN</sequence>
<evidence type="ECO:0000313" key="4">
    <source>
        <dbReference type="EMBL" id="KYN02336.1"/>
    </source>
</evidence>
<dbReference type="EMBL" id="KQ977492">
    <property type="protein sequence ID" value="KYN02336.1"/>
    <property type="molecule type" value="Genomic_DNA"/>
</dbReference>
<evidence type="ECO:0000313" key="5">
    <source>
        <dbReference type="Proteomes" id="UP000078542"/>
    </source>
</evidence>
<dbReference type="InterPro" id="IPR004210">
    <property type="entry name" value="BESS_motif"/>
</dbReference>
<dbReference type="AlphaFoldDB" id="A0A151IIE7"/>
<reference evidence="4 5" key="1">
    <citation type="submission" date="2016-03" db="EMBL/GenBank/DDBJ databases">
        <title>Cyphomyrmex costatus WGS genome.</title>
        <authorList>
            <person name="Nygaard S."/>
            <person name="Hu H."/>
            <person name="Boomsma J."/>
            <person name="Zhang G."/>
        </authorList>
    </citation>
    <scope>NUCLEOTIDE SEQUENCE [LARGE SCALE GENOMIC DNA]</scope>
    <source>
        <strain evidence="4">MS0001</strain>
        <tissue evidence="4">Whole body</tissue>
    </source>
</reference>
<accession>A0A151IIE7</accession>
<dbReference type="GO" id="GO:0005634">
    <property type="term" value="C:nucleus"/>
    <property type="evidence" value="ECO:0007669"/>
    <property type="project" value="UniProtKB-SubCell"/>
</dbReference>
<keyword evidence="5" id="KW-1185">Reference proteome</keyword>
<proteinExistence type="predicted"/>
<evidence type="ECO:0000259" key="3">
    <source>
        <dbReference type="PROSITE" id="PS51031"/>
    </source>
</evidence>
<dbReference type="GO" id="GO:0003677">
    <property type="term" value="F:DNA binding"/>
    <property type="evidence" value="ECO:0007669"/>
    <property type="project" value="InterPro"/>
</dbReference>
<organism evidence="4 5">
    <name type="scientific">Cyphomyrmex costatus</name>
    <dbReference type="NCBI Taxonomy" id="456900"/>
    <lineage>
        <taxon>Eukaryota</taxon>
        <taxon>Metazoa</taxon>
        <taxon>Ecdysozoa</taxon>
        <taxon>Arthropoda</taxon>
        <taxon>Hexapoda</taxon>
        <taxon>Insecta</taxon>
        <taxon>Pterygota</taxon>
        <taxon>Neoptera</taxon>
        <taxon>Endopterygota</taxon>
        <taxon>Hymenoptera</taxon>
        <taxon>Apocrita</taxon>
        <taxon>Aculeata</taxon>
        <taxon>Formicoidea</taxon>
        <taxon>Formicidae</taxon>
        <taxon>Myrmicinae</taxon>
        <taxon>Cyphomyrmex</taxon>
    </lineage>
</organism>
<keyword evidence="1" id="KW-0539">Nucleus</keyword>
<dbReference type="Proteomes" id="UP000078542">
    <property type="component" value="Unassembled WGS sequence"/>
</dbReference>
<gene>
    <name evidence="4" type="ORF">ALC62_06885</name>
</gene>
<name>A0A151IIE7_9HYME</name>
<evidence type="ECO:0000256" key="1">
    <source>
        <dbReference type="PROSITE-ProRule" id="PRU00371"/>
    </source>
</evidence>
<feature type="region of interest" description="Disordered" evidence="2">
    <location>
        <begin position="1"/>
        <end position="20"/>
    </location>
</feature>
<comment type="subcellular location">
    <subcellularLocation>
        <location evidence="1">Nucleus</location>
    </subcellularLocation>
</comment>
<evidence type="ECO:0000256" key="2">
    <source>
        <dbReference type="SAM" id="MobiDB-lite"/>
    </source>
</evidence>
<protein>
    <recommendedName>
        <fullName evidence="3">BESS domain-containing protein</fullName>
    </recommendedName>
</protein>
<feature type="domain" description="BESS" evidence="3">
    <location>
        <begin position="41"/>
        <end position="80"/>
    </location>
</feature>
<dbReference type="PROSITE" id="PS51031">
    <property type="entry name" value="BESS"/>
    <property type="match status" value="1"/>
</dbReference>